<dbReference type="InterPro" id="IPR002509">
    <property type="entry name" value="NODB_dom"/>
</dbReference>
<organism evidence="3 4">
    <name type="scientific">Clostridium fallax</name>
    <dbReference type="NCBI Taxonomy" id="1533"/>
    <lineage>
        <taxon>Bacteria</taxon>
        <taxon>Bacillati</taxon>
        <taxon>Bacillota</taxon>
        <taxon>Clostridia</taxon>
        <taxon>Eubacteriales</taxon>
        <taxon>Clostridiaceae</taxon>
        <taxon>Clostridium</taxon>
    </lineage>
</organism>
<proteinExistence type="predicted"/>
<dbReference type="AlphaFoldDB" id="A0A1M4WMJ0"/>
<dbReference type="GO" id="GO:0016020">
    <property type="term" value="C:membrane"/>
    <property type="evidence" value="ECO:0007669"/>
    <property type="project" value="TreeGrafter"/>
</dbReference>
<dbReference type="RefSeq" id="WP_072895864.1">
    <property type="nucleotide sequence ID" value="NZ_FQVM01000013.1"/>
</dbReference>
<dbReference type="Proteomes" id="UP000184035">
    <property type="component" value="Unassembled WGS sequence"/>
</dbReference>
<protein>
    <submittedName>
        <fullName evidence="3">Polysaccharide deacetylase family sporulation protein PdaB</fullName>
    </submittedName>
</protein>
<evidence type="ECO:0000313" key="4">
    <source>
        <dbReference type="Proteomes" id="UP000184035"/>
    </source>
</evidence>
<dbReference type="GO" id="GO:0016810">
    <property type="term" value="F:hydrolase activity, acting on carbon-nitrogen (but not peptide) bonds"/>
    <property type="evidence" value="ECO:0007669"/>
    <property type="project" value="InterPro"/>
</dbReference>
<name>A0A1M4WMJ0_9CLOT</name>
<dbReference type="Pfam" id="PF01522">
    <property type="entry name" value="Polysacc_deac_1"/>
    <property type="match status" value="1"/>
</dbReference>
<feature type="domain" description="NodB homology" evidence="2">
    <location>
        <begin position="43"/>
        <end position="224"/>
    </location>
</feature>
<evidence type="ECO:0000259" key="2">
    <source>
        <dbReference type="PROSITE" id="PS51677"/>
    </source>
</evidence>
<gene>
    <name evidence="3" type="ORF">SAMN05443638_11310</name>
</gene>
<dbReference type="GO" id="GO:0005975">
    <property type="term" value="P:carbohydrate metabolic process"/>
    <property type="evidence" value="ECO:0007669"/>
    <property type="project" value="InterPro"/>
</dbReference>
<dbReference type="InterPro" id="IPR050248">
    <property type="entry name" value="Polysacc_deacetylase_ArnD"/>
</dbReference>
<dbReference type="SUPFAM" id="SSF88713">
    <property type="entry name" value="Glycoside hydrolase/deacetylase"/>
    <property type="match status" value="1"/>
</dbReference>
<keyword evidence="1" id="KW-0812">Transmembrane</keyword>
<feature type="transmembrane region" description="Helical" evidence="1">
    <location>
        <begin position="7"/>
        <end position="26"/>
    </location>
</feature>
<dbReference type="STRING" id="1533.SAMN05443638_11310"/>
<keyword evidence="1" id="KW-0472">Membrane</keyword>
<dbReference type="PANTHER" id="PTHR10587:SF128">
    <property type="entry name" value="POLYSACCHARIDE DEACETYLASE PDAB-RELATED"/>
    <property type="match status" value="1"/>
</dbReference>
<evidence type="ECO:0000313" key="3">
    <source>
        <dbReference type="EMBL" id="SHE82434.1"/>
    </source>
</evidence>
<dbReference type="Gene3D" id="3.20.20.370">
    <property type="entry name" value="Glycoside hydrolase/deacetylase"/>
    <property type="match status" value="1"/>
</dbReference>
<sequence>MKKNGKILYSFLFVLLGFVFYFNNFLKDNNTNNPIFSVNKEEKVLSLTFDINWAETEYLYNILDVLDKYNVKGTFFLMGRWINYSDENIEKLKEIKNRGHELGNHSYIHPMFTNISKERMISEIKKTEDVIMEHTGIKTNLFRCPSGDYNEEVIKTVNSIGYFPIQWDVDSLDWKQLGLDKEYNRVIKNVKPGSIVLFHNNGKFTPENLDKIISNLKEQNYSFLTVGEMIYKEDYIVDNNGIQHKNSLNN</sequence>
<evidence type="ECO:0000256" key="1">
    <source>
        <dbReference type="SAM" id="Phobius"/>
    </source>
</evidence>
<dbReference type="PANTHER" id="PTHR10587">
    <property type="entry name" value="GLYCOSYL TRANSFERASE-RELATED"/>
    <property type="match status" value="1"/>
</dbReference>
<dbReference type="CDD" id="cd10917">
    <property type="entry name" value="CE4_NodB_like_6s_7s"/>
    <property type="match status" value="1"/>
</dbReference>
<accession>A0A1M4WMJ0</accession>
<dbReference type="InterPro" id="IPR011330">
    <property type="entry name" value="Glyco_hydro/deAcase_b/a-brl"/>
</dbReference>
<keyword evidence="1" id="KW-1133">Transmembrane helix</keyword>
<dbReference type="PROSITE" id="PS51677">
    <property type="entry name" value="NODB"/>
    <property type="match status" value="1"/>
</dbReference>
<dbReference type="EMBL" id="FQVM01000013">
    <property type="protein sequence ID" value="SHE82434.1"/>
    <property type="molecule type" value="Genomic_DNA"/>
</dbReference>
<reference evidence="3 4" key="1">
    <citation type="submission" date="2016-11" db="EMBL/GenBank/DDBJ databases">
        <authorList>
            <person name="Jaros S."/>
            <person name="Januszkiewicz K."/>
            <person name="Wedrychowicz H."/>
        </authorList>
    </citation>
    <scope>NUCLEOTIDE SEQUENCE [LARGE SCALE GENOMIC DNA]</scope>
    <source>
        <strain evidence="3 4">DSM 2631</strain>
    </source>
</reference>
<dbReference type="OrthoDB" id="9806342at2"/>
<keyword evidence="4" id="KW-1185">Reference proteome</keyword>